<dbReference type="GO" id="GO:0003743">
    <property type="term" value="F:translation initiation factor activity"/>
    <property type="evidence" value="ECO:0007669"/>
    <property type="project" value="UniProtKB-KW"/>
</dbReference>
<feature type="region of interest" description="Disordered" evidence="1">
    <location>
        <begin position="1"/>
        <end position="93"/>
    </location>
</feature>
<comment type="caution">
    <text evidence="2">The sequence shown here is derived from an EMBL/GenBank/DDBJ whole genome shotgun (WGS) entry which is preliminary data.</text>
</comment>
<reference evidence="2" key="1">
    <citation type="submission" date="2023-04" db="EMBL/GenBank/DDBJ databases">
        <title>Chromosome-level genome of Chaenocephalus aceratus.</title>
        <authorList>
            <person name="Park H."/>
        </authorList>
    </citation>
    <scope>NUCLEOTIDE SEQUENCE</scope>
    <source>
        <strain evidence="2">DE</strain>
        <tissue evidence="2">Muscle</tissue>
    </source>
</reference>
<dbReference type="AlphaFoldDB" id="A0AAD9CAD5"/>
<accession>A0AAD9CAD5</accession>
<evidence type="ECO:0000256" key="1">
    <source>
        <dbReference type="SAM" id="MobiDB-lite"/>
    </source>
</evidence>
<name>A0AAD9CAD5_DISEL</name>
<dbReference type="Proteomes" id="UP001228049">
    <property type="component" value="Unassembled WGS sequence"/>
</dbReference>
<keyword evidence="2" id="KW-0648">Protein biosynthesis</keyword>
<evidence type="ECO:0000313" key="3">
    <source>
        <dbReference type="Proteomes" id="UP001228049"/>
    </source>
</evidence>
<protein>
    <submittedName>
        <fullName evidence="2">Eukaryotic translation initiation factor 3 subunit C</fullName>
    </submittedName>
</protein>
<proteinExistence type="predicted"/>
<feature type="compositionally biased region" description="Polar residues" evidence="1">
    <location>
        <begin position="34"/>
        <end position="54"/>
    </location>
</feature>
<gene>
    <name evidence="2" type="ORF">KUDE01_017247</name>
</gene>
<keyword evidence="2" id="KW-0396">Initiation factor</keyword>
<sequence length="93" mass="9664">MSIHGQPLDTDQGGSEAPRETTAGAGDGEPTPIPSSHPSLPTQYISERAYNNSECGPHTLSGGMHLQRPGEIGSDGRPSLGPSRATEACLIRI</sequence>
<dbReference type="EMBL" id="JASDAP010000008">
    <property type="protein sequence ID" value="KAK1897716.1"/>
    <property type="molecule type" value="Genomic_DNA"/>
</dbReference>
<evidence type="ECO:0000313" key="2">
    <source>
        <dbReference type="EMBL" id="KAK1897716.1"/>
    </source>
</evidence>
<keyword evidence="3" id="KW-1185">Reference proteome</keyword>
<organism evidence="2 3">
    <name type="scientific">Dissostichus eleginoides</name>
    <name type="common">Patagonian toothfish</name>
    <name type="synonym">Dissostichus amissus</name>
    <dbReference type="NCBI Taxonomy" id="100907"/>
    <lineage>
        <taxon>Eukaryota</taxon>
        <taxon>Metazoa</taxon>
        <taxon>Chordata</taxon>
        <taxon>Craniata</taxon>
        <taxon>Vertebrata</taxon>
        <taxon>Euteleostomi</taxon>
        <taxon>Actinopterygii</taxon>
        <taxon>Neopterygii</taxon>
        <taxon>Teleostei</taxon>
        <taxon>Neoteleostei</taxon>
        <taxon>Acanthomorphata</taxon>
        <taxon>Eupercaria</taxon>
        <taxon>Perciformes</taxon>
        <taxon>Notothenioidei</taxon>
        <taxon>Nototheniidae</taxon>
        <taxon>Dissostichus</taxon>
    </lineage>
</organism>